<reference evidence="2 3" key="1">
    <citation type="journal article" date="2012" name="Genome Biol.">
        <title>Genome and low-iron response of an oceanic diatom adapted to chronic iron limitation.</title>
        <authorList>
            <person name="Lommer M."/>
            <person name="Specht M."/>
            <person name="Roy A.S."/>
            <person name="Kraemer L."/>
            <person name="Andreson R."/>
            <person name="Gutowska M.A."/>
            <person name="Wolf J."/>
            <person name="Bergner S.V."/>
            <person name="Schilhabel M.B."/>
            <person name="Klostermeier U.C."/>
            <person name="Beiko R.G."/>
            <person name="Rosenstiel P."/>
            <person name="Hippler M."/>
            <person name="Laroche J."/>
        </authorList>
    </citation>
    <scope>NUCLEOTIDE SEQUENCE [LARGE SCALE GENOMIC DNA]</scope>
    <source>
        <strain evidence="2 3">CCMP1005</strain>
    </source>
</reference>
<dbReference type="AlphaFoldDB" id="K0RV10"/>
<dbReference type="Proteomes" id="UP000266841">
    <property type="component" value="Unassembled WGS sequence"/>
</dbReference>
<protein>
    <submittedName>
        <fullName evidence="2">Uncharacterized protein</fullName>
    </submittedName>
</protein>
<keyword evidence="3" id="KW-1185">Reference proteome</keyword>
<feature type="compositionally biased region" description="Polar residues" evidence="1">
    <location>
        <begin position="202"/>
        <end position="211"/>
    </location>
</feature>
<feature type="region of interest" description="Disordered" evidence="1">
    <location>
        <begin position="126"/>
        <end position="149"/>
    </location>
</feature>
<organism evidence="2 3">
    <name type="scientific">Thalassiosira oceanica</name>
    <name type="common">Marine diatom</name>
    <dbReference type="NCBI Taxonomy" id="159749"/>
    <lineage>
        <taxon>Eukaryota</taxon>
        <taxon>Sar</taxon>
        <taxon>Stramenopiles</taxon>
        <taxon>Ochrophyta</taxon>
        <taxon>Bacillariophyta</taxon>
        <taxon>Coscinodiscophyceae</taxon>
        <taxon>Thalassiosirophycidae</taxon>
        <taxon>Thalassiosirales</taxon>
        <taxon>Thalassiosiraceae</taxon>
        <taxon>Thalassiosira</taxon>
    </lineage>
</organism>
<evidence type="ECO:0000313" key="2">
    <source>
        <dbReference type="EMBL" id="EJK56830.1"/>
    </source>
</evidence>
<dbReference type="EMBL" id="AGNL01030378">
    <property type="protein sequence ID" value="EJK56830.1"/>
    <property type="molecule type" value="Genomic_DNA"/>
</dbReference>
<gene>
    <name evidence="2" type="ORF">THAOC_23202</name>
</gene>
<name>K0RV10_THAOC</name>
<evidence type="ECO:0000256" key="1">
    <source>
        <dbReference type="SAM" id="MobiDB-lite"/>
    </source>
</evidence>
<comment type="caution">
    <text evidence="2">The sequence shown here is derived from an EMBL/GenBank/DDBJ whole genome shotgun (WGS) entry which is preliminary data.</text>
</comment>
<accession>K0RV10</accession>
<evidence type="ECO:0000313" key="3">
    <source>
        <dbReference type="Proteomes" id="UP000266841"/>
    </source>
</evidence>
<proteinExistence type="predicted"/>
<dbReference type="OrthoDB" id="55923at2759"/>
<sequence length="456" mass="50592">MNDSDIDDNLSKSFGRLLDRGYQAESLCPLFIKAVSNAENYLSLREAQRRKIKEAKAEANKWRVYLKIPYHPSDISRKDIQRIWYNLVSNPDGKTPFNQLSTNNLSPIGPGLATMPVRGPTDHRCGRRPVESNGPIASTSQPAKKKLRRTKTPLVEFALPFKPAGGEEYSKKEVCKIVSSYRERSAERGAAVRAIEAHNGKRTNGTSSQRSGKGRPTICSDKDIDEMVNDIKRNVGKAFSSKDVEGMMKAKIAERNDRNGIVQLQEMPFSDDSVSNYTAMLADRAGVSIVTATTKKPAEGRANLTPIQKFHDIISYQFEFGYDLAIAPELNVSRSPGFESVLGIFGGSSRLSHREGHFDRDARATPLASMASINLYQDLTQLGHARGGDRCEAIDRRGEAMSEAARGEWRLHNTEKKEARKEHQEGVMDGMTASLANLGRIVVDKLGTDELFASTW</sequence>
<feature type="region of interest" description="Disordered" evidence="1">
    <location>
        <begin position="198"/>
        <end position="219"/>
    </location>
</feature>